<dbReference type="InterPro" id="IPR001834">
    <property type="entry name" value="CBR-like"/>
</dbReference>
<keyword evidence="14" id="KW-1185">Reference proteome</keyword>
<feature type="non-terminal residue" evidence="13">
    <location>
        <position position="300"/>
    </location>
</feature>
<dbReference type="GO" id="GO:0090524">
    <property type="term" value="F:cytochrome-b5 reductase activity, acting on NADH"/>
    <property type="evidence" value="ECO:0007669"/>
    <property type="project" value="UniProtKB-EC"/>
</dbReference>
<feature type="binding site" evidence="11">
    <location>
        <position position="103"/>
    </location>
    <ligand>
        <name>FAD</name>
        <dbReference type="ChEBI" id="CHEBI:57692"/>
    </ligand>
</feature>
<dbReference type="EC" id="1.6.2.2" evidence="4"/>
<evidence type="ECO:0000256" key="6">
    <source>
        <dbReference type="ARBA" id="ARBA00022827"/>
    </source>
</evidence>
<name>A0AAD5SWD1_9FUNG</name>
<dbReference type="InterPro" id="IPR017938">
    <property type="entry name" value="Riboflavin_synthase-like_b-brl"/>
</dbReference>
<dbReference type="Pfam" id="PF00970">
    <property type="entry name" value="FAD_binding_6"/>
    <property type="match status" value="1"/>
</dbReference>
<dbReference type="InterPro" id="IPR001709">
    <property type="entry name" value="Flavoprot_Pyr_Nucl_cyt_Rdtase"/>
</dbReference>
<dbReference type="InterPro" id="IPR001433">
    <property type="entry name" value="OxRdtase_FAD/NAD-bd"/>
</dbReference>
<dbReference type="GO" id="GO:0005741">
    <property type="term" value="C:mitochondrial outer membrane"/>
    <property type="evidence" value="ECO:0007669"/>
    <property type="project" value="UniProtKB-SubCell"/>
</dbReference>
<comment type="cofactor">
    <cofactor evidence="1 11">
        <name>FAD</name>
        <dbReference type="ChEBI" id="CHEBI:57692"/>
    </cofactor>
</comment>
<comment type="caution">
    <text evidence="13">The sequence shown here is derived from an EMBL/GenBank/DDBJ whole genome shotgun (WGS) entry which is preliminary data.</text>
</comment>
<dbReference type="PRINTS" id="PR00406">
    <property type="entry name" value="CYTB5RDTASE"/>
</dbReference>
<dbReference type="PANTHER" id="PTHR19370">
    <property type="entry name" value="NADH-CYTOCHROME B5 REDUCTASE"/>
    <property type="match status" value="1"/>
</dbReference>
<dbReference type="SUPFAM" id="SSF63380">
    <property type="entry name" value="Riboflavin synthase domain-like"/>
    <property type="match status" value="1"/>
</dbReference>
<evidence type="ECO:0000256" key="8">
    <source>
        <dbReference type="ARBA" id="ARBA00023027"/>
    </source>
</evidence>
<dbReference type="AlphaFoldDB" id="A0AAD5SWD1"/>
<evidence type="ECO:0000313" key="13">
    <source>
        <dbReference type="EMBL" id="KAJ3109353.1"/>
    </source>
</evidence>
<dbReference type="FunFam" id="3.40.50.80:FF:000009">
    <property type="entry name" value="NADH-cytochrome b5 reductase"/>
    <property type="match status" value="1"/>
</dbReference>
<keyword evidence="5 11" id="KW-0285">Flavoprotein</keyword>
<evidence type="ECO:0000256" key="1">
    <source>
        <dbReference type="ARBA" id="ARBA00001974"/>
    </source>
</evidence>
<feature type="binding site" evidence="11">
    <location>
        <position position="131"/>
    </location>
    <ligand>
        <name>FAD</name>
        <dbReference type="ChEBI" id="CHEBI:57692"/>
    </ligand>
</feature>
<dbReference type="EMBL" id="JADGJH010001816">
    <property type="protein sequence ID" value="KAJ3109353.1"/>
    <property type="molecule type" value="Genomic_DNA"/>
</dbReference>
<keyword evidence="8" id="KW-0520">NAD</keyword>
<keyword evidence="7" id="KW-0560">Oxidoreductase</keyword>
<organism evidence="13 14">
    <name type="scientific">Physocladia obscura</name>
    <dbReference type="NCBI Taxonomy" id="109957"/>
    <lineage>
        <taxon>Eukaryota</taxon>
        <taxon>Fungi</taxon>
        <taxon>Fungi incertae sedis</taxon>
        <taxon>Chytridiomycota</taxon>
        <taxon>Chytridiomycota incertae sedis</taxon>
        <taxon>Chytridiomycetes</taxon>
        <taxon>Chytridiales</taxon>
        <taxon>Chytriomycetaceae</taxon>
        <taxon>Physocladia</taxon>
    </lineage>
</organism>
<accession>A0AAD5SWD1</accession>
<dbReference type="Gene3D" id="3.40.50.80">
    <property type="entry name" value="Nucleotide-binding domain of ferredoxin-NADP reductase (FNR) module"/>
    <property type="match status" value="1"/>
</dbReference>
<keyword evidence="6 11" id="KW-0274">FAD</keyword>
<dbReference type="Gene3D" id="2.40.30.10">
    <property type="entry name" value="Translation factors"/>
    <property type="match status" value="1"/>
</dbReference>
<keyword evidence="9" id="KW-0496">Mitochondrion</keyword>
<feature type="binding site" evidence="11">
    <location>
        <position position="124"/>
    </location>
    <ligand>
        <name>FAD</name>
        <dbReference type="ChEBI" id="CHEBI:57692"/>
    </ligand>
</feature>
<dbReference type="PANTHER" id="PTHR19370:SF171">
    <property type="entry name" value="NADH-CYTOCHROME B5 REDUCTASE 2"/>
    <property type="match status" value="1"/>
</dbReference>
<dbReference type="InterPro" id="IPR017927">
    <property type="entry name" value="FAD-bd_FR_type"/>
</dbReference>
<dbReference type="CDD" id="cd06183">
    <property type="entry name" value="cyt_b5_reduct_like"/>
    <property type="match status" value="1"/>
</dbReference>
<evidence type="ECO:0000256" key="5">
    <source>
        <dbReference type="ARBA" id="ARBA00022630"/>
    </source>
</evidence>
<dbReference type="SUPFAM" id="SSF52343">
    <property type="entry name" value="Ferredoxin reductase-like, C-terminal NADP-linked domain"/>
    <property type="match status" value="1"/>
</dbReference>
<evidence type="ECO:0000256" key="2">
    <source>
        <dbReference type="ARBA" id="ARBA00004572"/>
    </source>
</evidence>
<protein>
    <recommendedName>
        <fullName evidence="4">cytochrome-b5 reductase</fullName>
        <ecNumber evidence="4">1.6.2.2</ecNumber>
    </recommendedName>
</protein>
<reference evidence="13" key="1">
    <citation type="submission" date="2020-05" db="EMBL/GenBank/DDBJ databases">
        <title>Phylogenomic resolution of chytrid fungi.</title>
        <authorList>
            <person name="Stajich J.E."/>
            <person name="Amses K."/>
            <person name="Simmons R."/>
            <person name="Seto K."/>
            <person name="Myers J."/>
            <person name="Bonds A."/>
            <person name="Quandt C.A."/>
            <person name="Barry K."/>
            <person name="Liu P."/>
            <person name="Grigoriev I."/>
            <person name="Longcore J.E."/>
            <person name="James T.Y."/>
        </authorList>
    </citation>
    <scope>NUCLEOTIDE SEQUENCE</scope>
    <source>
        <strain evidence="13">JEL0513</strain>
    </source>
</reference>
<dbReference type="InterPro" id="IPR039261">
    <property type="entry name" value="FNR_nucleotide-bd"/>
</dbReference>
<dbReference type="PROSITE" id="PS51384">
    <property type="entry name" value="FAD_FR"/>
    <property type="match status" value="1"/>
</dbReference>
<comment type="catalytic activity">
    <reaction evidence="10">
        <text>2 Fe(III)-[cytochrome b5] + NADH = 2 Fe(II)-[cytochrome b5] + NAD(+) + H(+)</text>
        <dbReference type="Rhea" id="RHEA:46680"/>
        <dbReference type="Rhea" id="RHEA-COMP:10438"/>
        <dbReference type="Rhea" id="RHEA-COMP:10439"/>
        <dbReference type="ChEBI" id="CHEBI:15378"/>
        <dbReference type="ChEBI" id="CHEBI:29033"/>
        <dbReference type="ChEBI" id="CHEBI:29034"/>
        <dbReference type="ChEBI" id="CHEBI:57540"/>
        <dbReference type="ChEBI" id="CHEBI:57945"/>
        <dbReference type="EC" id="1.6.2.2"/>
    </reaction>
</comment>
<proteinExistence type="inferred from homology"/>
<gene>
    <name evidence="13" type="primary">MCR1</name>
    <name evidence="13" type="ORF">HK100_003308</name>
</gene>
<dbReference type="InterPro" id="IPR008333">
    <property type="entry name" value="Cbr1-like_FAD-bd_dom"/>
</dbReference>
<dbReference type="PRINTS" id="PR00371">
    <property type="entry name" value="FPNCR"/>
</dbReference>
<evidence type="ECO:0000256" key="11">
    <source>
        <dbReference type="PIRSR" id="PIRSR601834-1"/>
    </source>
</evidence>
<evidence type="ECO:0000256" key="9">
    <source>
        <dbReference type="ARBA" id="ARBA00023128"/>
    </source>
</evidence>
<evidence type="ECO:0000313" key="14">
    <source>
        <dbReference type="Proteomes" id="UP001211907"/>
    </source>
</evidence>
<feature type="binding site" evidence="11">
    <location>
        <position position="105"/>
    </location>
    <ligand>
        <name>FAD</name>
        <dbReference type="ChEBI" id="CHEBI:57692"/>
    </ligand>
</feature>
<comment type="subcellular location">
    <subcellularLocation>
        <location evidence="2">Mitochondrion outer membrane</location>
        <topology evidence="2">Single-pass membrane protein</topology>
    </subcellularLocation>
</comment>
<comment type="similarity">
    <text evidence="3">Belongs to the flavoprotein pyridine nucleotide cytochrome reductase family.</text>
</comment>
<feature type="binding site" evidence="11">
    <location>
        <position position="132"/>
    </location>
    <ligand>
        <name>FAD</name>
        <dbReference type="ChEBI" id="CHEBI:57692"/>
    </ligand>
</feature>
<evidence type="ECO:0000256" key="4">
    <source>
        <dbReference type="ARBA" id="ARBA00012011"/>
    </source>
</evidence>
<dbReference type="Proteomes" id="UP001211907">
    <property type="component" value="Unassembled WGS sequence"/>
</dbReference>
<sequence length="300" mass="31905">SSGSPSATRVGLYVGVPLALAGLVYYASTAGSGDEKLAALKKKALTNPTAALNGTDFIDFELKRVETLTPNTNRFVFALPDGATHLGLPTTSCVLAKSGDTVRPYTPLEDPVKGTTGEFELVVKKYKAGPMSEHIFSLQKGDTLALKGPIPKYPYVKNKDGHIALVAGGTGIAPMLQVVQRVLADPSDKTTLSLLFANISEQDIILRDYLDGLAKKHADRFSVFYTLDKPPAGWKGFTGFVDAEKLSHVLPKPGQGKVFVCGPPGMVASLSGPKAKDFSQGELTGLLAKLGYSKDDVFKF</sequence>
<evidence type="ECO:0000256" key="10">
    <source>
        <dbReference type="ARBA" id="ARBA00047682"/>
    </source>
</evidence>
<feature type="binding site" evidence="11">
    <location>
        <position position="122"/>
    </location>
    <ligand>
        <name>FAD</name>
        <dbReference type="ChEBI" id="CHEBI:57692"/>
    </ligand>
</feature>
<evidence type="ECO:0000256" key="3">
    <source>
        <dbReference type="ARBA" id="ARBA00006105"/>
    </source>
</evidence>
<feature type="binding site" evidence="11">
    <location>
        <position position="104"/>
    </location>
    <ligand>
        <name>FAD</name>
        <dbReference type="ChEBI" id="CHEBI:57692"/>
    </ligand>
</feature>
<evidence type="ECO:0000256" key="7">
    <source>
        <dbReference type="ARBA" id="ARBA00023002"/>
    </source>
</evidence>
<evidence type="ECO:0000259" key="12">
    <source>
        <dbReference type="PROSITE" id="PS51384"/>
    </source>
</evidence>
<dbReference type="Pfam" id="PF00175">
    <property type="entry name" value="NAD_binding_1"/>
    <property type="match status" value="1"/>
</dbReference>
<feature type="domain" description="FAD-binding FR-type" evidence="12">
    <location>
        <begin position="55"/>
        <end position="156"/>
    </location>
</feature>